<feature type="domain" description="T-Q ester bond containing" evidence="7">
    <location>
        <begin position="740"/>
        <end position="860"/>
    </location>
</feature>
<keyword evidence="3 5" id="KW-0732">Signal</keyword>
<evidence type="ECO:0000256" key="5">
    <source>
        <dbReference type="SAM" id="SignalP"/>
    </source>
</evidence>
<accession>A0A380LLF9</accession>
<feature type="domain" description="SpaA-like prealbumin fold" evidence="6">
    <location>
        <begin position="275"/>
        <end position="368"/>
    </location>
</feature>
<dbReference type="EMBL" id="UHFX01000003">
    <property type="protein sequence ID" value="SUO04103.1"/>
    <property type="molecule type" value="Genomic_DNA"/>
</dbReference>
<feature type="signal peptide" evidence="5">
    <location>
        <begin position="1"/>
        <end position="28"/>
    </location>
</feature>
<dbReference type="Gene3D" id="2.60.40.3930">
    <property type="match status" value="1"/>
</dbReference>
<keyword evidence="9" id="KW-1185">Reference proteome</keyword>
<evidence type="ECO:0000313" key="9">
    <source>
        <dbReference type="Proteomes" id="UP000255523"/>
    </source>
</evidence>
<dbReference type="Pfam" id="PF18202">
    <property type="entry name" value="TQ"/>
    <property type="match status" value="1"/>
</dbReference>
<dbReference type="InterPro" id="IPR041033">
    <property type="entry name" value="SpaA_PFL_dom_1"/>
</dbReference>
<sequence length="1007" mass="114822">MLQKKIKITIWLVFSFCMLMTQSLSVLAQSPAIVHVEAPTGVHVDPNDKWAVGTTRPTDSGYSSSYYSKLSINGQKVYCLQPLSSIANGNGGYTVMDLASYFGNAALTKKLEWISSLGYGYMNDKTMEMDYATQIRIWQEITPGLITNIHPEIQSKIDLINQRLHVMETPVSFQGQNIVLYGYGEEFAQTLNDQNHVFENYILDQSTLKMERNGNQVRVWLDEEDGLQGSASMHCFYVPQGTSIAYKNPYGYQEVGYITGGSSQTLRLNAHVRLGSIQITKGDQETGTRAQGEATLVGAQYSVIDDKTGKQVGTLTIQNDLQSNILDQLPSDRTYSIKEIKAPKGYQLNTKIITADVKAQQDVRLSVVDSVVTGRFQLKKIITDASTTEIVKPEANAQFGAVLKKYVDQYGSVQEALKHKDTFTNHEWDLLHTDEKGNVTSRELAYGTYLIQQLTREKETDILKEPFTFTVDENEREPMEYTINNRPSDYYLRLVKKDKDTKKEIVYSGAKFQIFDQNDQKVTMKIGPKIFDTFETASNSTKEEQGIFVAKEEKGKMTIPLKLKAGRYRIEEKVSPKGYLLLSKPVWVDIGEDFVSEKDSQEDAYVEVVIENEKPTATIELQKEFEEPHPVETCQQEVLFVLRAKEDILDPSDGSVLYHANEKINVGSAKEGIYALGKDQVLCIENLPIGLGKTVYQLEEIQTKEGYKLADEPIAFVFTAKDNMTKSYKVSKTLKNEKLTIDTSVQPNGKQTKIFNGNQDFMIRDTIFFQDLDAQKTYRLKGTIIDSTTQKPVKVNEKELIHEISFVPDHQKGFVDNSFWIEKQSLPKGKYVVFEELYCDKGHLLAEHKDGNDENQSFEVEFFYEIEVEKIDAKSEKTITNQDFEFTLYEDSSCTKQVQVGQTDLKKGMSLFKEVTEGVWYLKETRAPKGYQLEKNVQKIEIRNHEVWIDGKQEKMEKSCLHIKVKNEKQPSIPTGKSMHFVYALWFFLSGFLGCMIVFLQWMRRKR</sequence>
<proteinExistence type="inferred from homology"/>
<dbReference type="RefSeq" id="WP_022790435.1">
    <property type="nucleotide sequence ID" value="NZ_UHFX01000003.1"/>
</dbReference>
<dbReference type="Pfam" id="PF17802">
    <property type="entry name" value="SpaA"/>
    <property type="match status" value="3"/>
</dbReference>
<dbReference type="PANTHER" id="PTHR36108:SF13">
    <property type="entry name" value="COLOSSIN-B-RELATED"/>
    <property type="match status" value="1"/>
</dbReference>
<evidence type="ECO:0000313" key="8">
    <source>
        <dbReference type="EMBL" id="SUO04103.1"/>
    </source>
</evidence>
<dbReference type="PANTHER" id="PTHR36108">
    <property type="entry name" value="COLOSSIN-B-RELATED"/>
    <property type="match status" value="1"/>
</dbReference>
<dbReference type="AlphaFoldDB" id="A0A380LLF9"/>
<evidence type="ECO:0000256" key="2">
    <source>
        <dbReference type="ARBA" id="ARBA00022525"/>
    </source>
</evidence>
<name>A0A380LLF9_9FIRM</name>
<dbReference type="InterPro" id="IPR041100">
    <property type="entry name" value="TQ"/>
</dbReference>
<evidence type="ECO:0000259" key="6">
    <source>
        <dbReference type="Pfam" id="PF17802"/>
    </source>
</evidence>
<dbReference type="OrthoDB" id="1769694at2"/>
<dbReference type="Gene3D" id="2.60.40.10">
    <property type="entry name" value="Immunoglobulins"/>
    <property type="match status" value="5"/>
</dbReference>
<keyword evidence="2" id="KW-0964">Secreted</keyword>
<keyword evidence="4" id="KW-0812">Transmembrane</keyword>
<feature type="transmembrane region" description="Helical" evidence="4">
    <location>
        <begin position="981"/>
        <end position="1002"/>
    </location>
</feature>
<feature type="domain" description="SpaA-like prealbumin fold" evidence="6">
    <location>
        <begin position="493"/>
        <end position="594"/>
    </location>
</feature>
<dbReference type="GeneID" id="77461966"/>
<evidence type="ECO:0000259" key="7">
    <source>
        <dbReference type="Pfam" id="PF18202"/>
    </source>
</evidence>
<dbReference type="NCBIfam" id="NF033903">
    <property type="entry name" value="VaFE_rpt"/>
    <property type="match status" value="1"/>
</dbReference>
<reference evidence="8 9" key="1">
    <citation type="submission" date="2018-06" db="EMBL/GenBank/DDBJ databases">
        <authorList>
            <consortium name="Pathogen Informatics"/>
            <person name="Doyle S."/>
        </authorList>
    </citation>
    <scope>NUCLEOTIDE SEQUENCE [LARGE SCALE GENOMIC DNA]</scope>
    <source>
        <strain evidence="8 9">NCTC11087</strain>
    </source>
</reference>
<organism evidence="8 9">
    <name type="scientific">Faecalicoccus pleomorphus</name>
    <dbReference type="NCBI Taxonomy" id="1323"/>
    <lineage>
        <taxon>Bacteria</taxon>
        <taxon>Bacillati</taxon>
        <taxon>Bacillota</taxon>
        <taxon>Erysipelotrichia</taxon>
        <taxon>Erysipelotrichales</taxon>
        <taxon>Erysipelotrichaceae</taxon>
        <taxon>Faecalicoccus</taxon>
    </lineage>
</organism>
<evidence type="ECO:0000256" key="3">
    <source>
        <dbReference type="ARBA" id="ARBA00022729"/>
    </source>
</evidence>
<comment type="similarity">
    <text evidence="1">Belongs to the serine-aspartate repeat-containing protein (SDr) family.</text>
</comment>
<feature type="chain" id="PRO_5017062062" evidence="5">
    <location>
        <begin position="29"/>
        <end position="1007"/>
    </location>
</feature>
<protein>
    <submittedName>
        <fullName evidence="8">Collagen adhesion protein</fullName>
    </submittedName>
</protein>
<dbReference type="Proteomes" id="UP000255523">
    <property type="component" value="Unassembled WGS sequence"/>
</dbReference>
<gene>
    <name evidence="8" type="ORF">NCTC11087_00995</name>
</gene>
<evidence type="ECO:0000256" key="1">
    <source>
        <dbReference type="ARBA" id="ARBA00007257"/>
    </source>
</evidence>
<keyword evidence="4" id="KW-1133">Transmembrane helix</keyword>
<dbReference type="InterPro" id="IPR013783">
    <property type="entry name" value="Ig-like_fold"/>
</dbReference>
<evidence type="ECO:0000256" key="4">
    <source>
        <dbReference type="SAM" id="Phobius"/>
    </source>
</evidence>
<feature type="domain" description="SpaA-like prealbumin fold" evidence="6">
    <location>
        <begin position="865"/>
        <end position="946"/>
    </location>
</feature>
<keyword evidence="4" id="KW-0472">Membrane</keyword>